<evidence type="ECO:0000256" key="4">
    <source>
        <dbReference type="ARBA" id="ARBA00023002"/>
    </source>
</evidence>
<comment type="similarity">
    <text evidence="1">Belongs to the oxygen-dependent FAD-linked oxidoreductase family.</text>
</comment>
<protein>
    <submittedName>
        <fullName evidence="6">Putative fad dependent protein</fullName>
    </submittedName>
</protein>
<accession>M7T779</accession>
<dbReference type="SUPFAM" id="SSF56176">
    <property type="entry name" value="FAD-binding/transporter-associated domain-like"/>
    <property type="match status" value="1"/>
</dbReference>
<dbReference type="Pfam" id="PF01565">
    <property type="entry name" value="FAD_binding_4"/>
    <property type="match status" value="1"/>
</dbReference>
<dbReference type="InterPro" id="IPR036318">
    <property type="entry name" value="FAD-bd_PCMH-like_sf"/>
</dbReference>
<dbReference type="AlphaFoldDB" id="M7T779"/>
<keyword evidence="3" id="KW-0274">FAD</keyword>
<evidence type="ECO:0000256" key="2">
    <source>
        <dbReference type="ARBA" id="ARBA00022630"/>
    </source>
</evidence>
<evidence type="ECO:0000256" key="3">
    <source>
        <dbReference type="ARBA" id="ARBA00022827"/>
    </source>
</evidence>
<dbReference type="HOGENOM" id="CLU_018354_1_0_1"/>
<evidence type="ECO:0000259" key="5">
    <source>
        <dbReference type="PROSITE" id="PS51387"/>
    </source>
</evidence>
<keyword evidence="7" id="KW-1185">Reference proteome</keyword>
<dbReference type="Gene3D" id="3.30.465.10">
    <property type="match status" value="1"/>
</dbReference>
<gene>
    <name evidence="6" type="ORF">UCREL1_10561</name>
</gene>
<dbReference type="InterPro" id="IPR016166">
    <property type="entry name" value="FAD-bd_PCMH"/>
</dbReference>
<name>M7T779_EUTLA</name>
<evidence type="ECO:0000313" key="7">
    <source>
        <dbReference type="Proteomes" id="UP000012174"/>
    </source>
</evidence>
<dbReference type="KEGG" id="ela:UCREL1_10561"/>
<organism evidence="6 7">
    <name type="scientific">Eutypa lata (strain UCR-EL1)</name>
    <name type="common">Grapevine dieback disease fungus</name>
    <name type="synonym">Eutypa armeniacae</name>
    <dbReference type="NCBI Taxonomy" id="1287681"/>
    <lineage>
        <taxon>Eukaryota</taxon>
        <taxon>Fungi</taxon>
        <taxon>Dikarya</taxon>
        <taxon>Ascomycota</taxon>
        <taxon>Pezizomycotina</taxon>
        <taxon>Sordariomycetes</taxon>
        <taxon>Xylariomycetidae</taxon>
        <taxon>Xylariales</taxon>
        <taxon>Diatrypaceae</taxon>
        <taxon>Eutypa</taxon>
    </lineage>
</organism>
<feature type="domain" description="FAD-binding PCMH-type" evidence="5">
    <location>
        <begin position="18"/>
        <end position="182"/>
    </location>
</feature>
<dbReference type="GO" id="GO:0071949">
    <property type="term" value="F:FAD binding"/>
    <property type="evidence" value="ECO:0007669"/>
    <property type="project" value="InterPro"/>
</dbReference>
<dbReference type="OrthoDB" id="2151789at2759"/>
<proteinExistence type="inferred from homology"/>
<dbReference type="EMBL" id="KB707421">
    <property type="protein sequence ID" value="EMR62515.1"/>
    <property type="molecule type" value="Genomic_DNA"/>
</dbReference>
<evidence type="ECO:0000313" key="6">
    <source>
        <dbReference type="EMBL" id="EMR62515.1"/>
    </source>
</evidence>
<dbReference type="Proteomes" id="UP000012174">
    <property type="component" value="Unassembled WGS sequence"/>
</dbReference>
<evidence type="ECO:0000256" key="1">
    <source>
        <dbReference type="ARBA" id="ARBA00005466"/>
    </source>
</evidence>
<dbReference type="GO" id="GO:0016491">
    <property type="term" value="F:oxidoreductase activity"/>
    <property type="evidence" value="ECO:0007669"/>
    <property type="project" value="UniProtKB-KW"/>
</dbReference>
<dbReference type="InterPro" id="IPR050416">
    <property type="entry name" value="FAD-linked_Oxidoreductase"/>
</dbReference>
<dbReference type="PANTHER" id="PTHR42973:SF13">
    <property type="entry name" value="FAD-BINDING PCMH-TYPE DOMAIN-CONTAINING PROTEIN"/>
    <property type="match status" value="1"/>
</dbReference>
<sequence length="397" mass="42777">MSIQYHLQTAKYWSTALRDVDPACIVLPTSAAQVSSVVQVLNRYPDVEFAVKSGGHDPNVGHATVQDGVLIAFHDLVGATYDAEANLAHVKPGGEWNDVIGDLEPSGVTIVGGRLGLVGVGGYLLQGGISFLSAQYGLAADPPTKNAHQGIITEFVVEAHPIGKVWGGFRFYTSLEEEAIYAALHDFVPGGAEDPKAAIILTSLIALGSTESFAIFYFYDGPEPPTSGPFAKFLDIPALLDVTYAQSNGAAAELLNSRVSFRHIDHLTAQCSADFQPFPSIIGQHSQDKGGNAMGLSGSDPDRLILELQCSWSDSDDDEVLYEMSRQMTDWLEEKVPEWLAAADEPVDGVYLPLFMNDAMGDQNVTGSYRDYAKFKALQQSVDPDGLFSARSGGYKY</sequence>
<dbReference type="PANTHER" id="PTHR42973">
    <property type="entry name" value="BINDING OXIDOREDUCTASE, PUTATIVE (AFU_ORTHOLOGUE AFUA_1G17690)-RELATED"/>
    <property type="match status" value="1"/>
</dbReference>
<dbReference type="PROSITE" id="PS51387">
    <property type="entry name" value="FAD_PCMH"/>
    <property type="match status" value="1"/>
</dbReference>
<dbReference type="OMA" id="LEIQCAW"/>
<keyword evidence="4" id="KW-0560">Oxidoreductase</keyword>
<reference evidence="7" key="1">
    <citation type="journal article" date="2013" name="Genome Announc.">
        <title>Draft genome sequence of the grapevine dieback fungus Eutypa lata UCR-EL1.</title>
        <authorList>
            <person name="Blanco-Ulate B."/>
            <person name="Rolshausen P.E."/>
            <person name="Cantu D."/>
        </authorList>
    </citation>
    <scope>NUCLEOTIDE SEQUENCE [LARGE SCALE GENOMIC DNA]</scope>
    <source>
        <strain evidence="7">UCR-EL1</strain>
    </source>
</reference>
<dbReference type="InterPro" id="IPR006094">
    <property type="entry name" value="Oxid_FAD_bind_N"/>
</dbReference>
<dbReference type="InterPro" id="IPR016169">
    <property type="entry name" value="FAD-bd_PCMH_sub2"/>
</dbReference>
<keyword evidence="2" id="KW-0285">Flavoprotein</keyword>
<dbReference type="eggNOG" id="KOG1231">
    <property type="taxonomic scope" value="Eukaryota"/>
</dbReference>